<accession>A0A5Q4ZJK2</accession>
<protein>
    <recommendedName>
        <fullName evidence="1">PPC domain-containing protein</fullName>
    </recommendedName>
</protein>
<feature type="domain" description="PPC" evidence="1">
    <location>
        <begin position="1"/>
        <end position="53"/>
    </location>
</feature>
<dbReference type="AlphaFoldDB" id="A0A5Q4ZJK2"/>
<dbReference type="PROSITE" id="PS51742">
    <property type="entry name" value="PPC"/>
    <property type="match status" value="1"/>
</dbReference>
<proteinExistence type="predicted"/>
<sequence>MSVADPRGQVSGGHVARGCMIRTTAEILLVLLPEYRFSRERDPGSGFMELVIRNELPTDHAHPTRPDSIDK</sequence>
<keyword evidence="3" id="KW-1185">Reference proteome</keyword>
<evidence type="ECO:0000313" key="3">
    <source>
        <dbReference type="Proteomes" id="UP000325811"/>
    </source>
</evidence>
<evidence type="ECO:0000313" key="2">
    <source>
        <dbReference type="EMBL" id="VVD31696.1"/>
    </source>
</evidence>
<gene>
    <name evidence="2" type="ORF">PDMSB3_0393</name>
</gene>
<dbReference type="SUPFAM" id="SSF117856">
    <property type="entry name" value="AF0104/ALDC/Ptd012-like"/>
    <property type="match status" value="1"/>
</dbReference>
<dbReference type="EMBL" id="LR699554">
    <property type="protein sequence ID" value="VVD31696.1"/>
    <property type="molecule type" value="Genomic_DNA"/>
</dbReference>
<reference evidence="2 3" key="1">
    <citation type="submission" date="2019-08" db="EMBL/GenBank/DDBJ databases">
        <authorList>
            <person name="Herpell B J."/>
        </authorList>
    </citation>
    <scope>NUCLEOTIDE SEQUENCE [LARGE SCALE GENOMIC DNA]</scope>
    <source>
        <strain evidence="3">Msb3</strain>
    </source>
</reference>
<dbReference type="InterPro" id="IPR005175">
    <property type="entry name" value="PPC_dom"/>
</dbReference>
<evidence type="ECO:0000259" key="1">
    <source>
        <dbReference type="PROSITE" id="PS51742"/>
    </source>
</evidence>
<organism evidence="2 3">
    <name type="scientific">Paraburkholderia dioscoreae</name>
    <dbReference type="NCBI Taxonomy" id="2604047"/>
    <lineage>
        <taxon>Bacteria</taxon>
        <taxon>Pseudomonadati</taxon>
        <taxon>Pseudomonadota</taxon>
        <taxon>Betaproteobacteria</taxon>
        <taxon>Burkholderiales</taxon>
        <taxon>Burkholderiaceae</taxon>
        <taxon>Paraburkholderia</taxon>
    </lineage>
</organism>
<dbReference type="KEGG" id="pdio:PDMSB3_0393.1"/>
<dbReference type="Proteomes" id="UP000325811">
    <property type="component" value="Chromosome II"/>
</dbReference>
<name>A0A5Q4ZJK2_9BURK</name>
<dbReference type="Gene3D" id="3.30.1330.80">
    <property type="entry name" value="Hypothetical protein, similar to alpha- acetolactate decarboxylase, domain 2"/>
    <property type="match status" value="1"/>
</dbReference>